<dbReference type="EMBL" id="CAXIEN010000336">
    <property type="protein sequence ID" value="CAL1293850.1"/>
    <property type="molecule type" value="Genomic_DNA"/>
</dbReference>
<evidence type="ECO:0000313" key="2">
    <source>
        <dbReference type="Proteomes" id="UP001497382"/>
    </source>
</evidence>
<proteinExistence type="predicted"/>
<evidence type="ECO:0000313" key="1">
    <source>
        <dbReference type="EMBL" id="CAL1293850.1"/>
    </source>
</evidence>
<dbReference type="Proteomes" id="UP001497382">
    <property type="component" value="Unassembled WGS sequence"/>
</dbReference>
<sequence length="533" mass="57824">MPCSCGNMTCPCGIPCYCLEESCKCRACALAVHRFCKICNKPLITDIQTDKDACFCFVGESTASILQKEKNPKFRMGNIPLPVSYFAYGNVVIPVLNRQQIILEGPVSLMTPSLSAQKDSGKILPSFISDLDVATPFSSGKDAGILSTAESNQLDKFGGQSVYHASSSFSTGAQNIETDPSFILKSANEKTAHLVGNTKSETEGRIPVQESSLYSPSIGIDNISYPVGMTDPVLRSSNPAFCVADGSYSSLKLCNTFYVAGPVHTMTDFEKECHKPASSLNFDSNNLAQGETVTILQMNEQPLGPTKITGHSDLEIHGQREKFEDSLNIAEEKKFTVFPSARNSNGIGLTEQWGQRAFNSLRSNEISENYLMHETSSDISPSGIREFAVQSKPVCAVSTFGSGNDGCLQACPVNCSIARSVSNTELQQNGNFWCPHQISSNTQNIPEYFGAPNISSKPQPMFNKRSDQSSKEIEDAEIGNASCVLINDERNEEIDPIPLYIDTSTTLKMGKILNSVKHSNVSSSIFVDAASSM</sequence>
<gene>
    <name evidence="1" type="ORF">LARSCL_LOCUS18439</name>
</gene>
<dbReference type="AlphaFoldDB" id="A0AAV2BDW3"/>
<name>A0AAV2BDW3_9ARAC</name>
<reference evidence="1 2" key="1">
    <citation type="submission" date="2024-04" db="EMBL/GenBank/DDBJ databases">
        <authorList>
            <person name="Rising A."/>
            <person name="Reimegard J."/>
            <person name="Sonavane S."/>
            <person name="Akerstrom W."/>
            <person name="Nylinder S."/>
            <person name="Hedman E."/>
            <person name="Kallberg Y."/>
        </authorList>
    </citation>
    <scope>NUCLEOTIDE SEQUENCE [LARGE SCALE GENOMIC DNA]</scope>
</reference>
<protein>
    <submittedName>
        <fullName evidence="1">Uncharacterized protein</fullName>
    </submittedName>
</protein>
<comment type="caution">
    <text evidence="1">The sequence shown here is derived from an EMBL/GenBank/DDBJ whole genome shotgun (WGS) entry which is preliminary data.</text>
</comment>
<accession>A0AAV2BDW3</accession>
<keyword evidence="2" id="KW-1185">Reference proteome</keyword>
<organism evidence="1 2">
    <name type="scientific">Larinioides sclopetarius</name>
    <dbReference type="NCBI Taxonomy" id="280406"/>
    <lineage>
        <taxon>Eukaryota</taxon>
        <taxon>Metazoa</taxon>
        <taxon>Ecdysozoa</taxon>
        <taxon>Arthropoda</taxon>
        <taxon>Chelicerata</taxon>
        <taxon>Arachnida</taxon>
        <taxon>Araneae</taxon>
        <taxon>Araneomorphae</taxon>
        <taxon>Entelegynae</taxon>
        <taxon>Araneoidea</taxon>
        <taxon>Araneidae</taxon>
        <taxon>Larinioides</taxon>
    </lineage>
</organism>